<keyword evidence="2" id="KW-1185">Reference proteome</keyword>
<proteinExistence type="predicted"/>
<comment type="caution">
    <text evidence="1">The sequence shown here is derived from an EMBL/GenBank/DDBJ whole genome shotgun (WGS) entry which is preliminary data.</text>
</comment>
<evidence type="ECO:0000313" key="2">
    <source>
        <dbReference type="Proteomes" id="UP000299102"/>
    </source>
</evidence>
<dbReference type="InterPro" id="IPR043502">
    <property type="entry name" value="DNA/RNA_pol_sf"/>
</dbReference>
<dbReference type="Proteomes" id="UP000299102">
    <property type="component" value="Unassembled WGS sequence"/>
</dbReference>
<name>A0A4C1VDZ4_EUMVA</name>
<dbReference type="Gene3D" id="3.10.10.10">
    <property type="entry name" value="HIV Type 1 Reverse Transcriptase, subunit A, domain 1"/>
    <property type="match status" value="1"/>
</dbReference>
<dbReference type="PANTHER" id="PTHR24559:SF444">
    <property type="entry name" value="REVERSE TRANSCRIPTASE DOMAIN-CONTAINING PROTEIN"/>
    <property type="match status" value="1"/>
</dbReference>
<dbReference type="OrthoDB" id="8022549at2759"/>
<evidence type="ECO:0000313" key="1">
    <source>
        <dbReference type="EMBL" id="GBP37081.1"/>
    </source>
</evidence>
<organism evidence="1 2">
    <name type="scientific">Eumeta variegata</name>
    <name type="common">Bagworm moth</name>
    <name type="synonym">Eumeta japonica</name>
    <dbReference type="NCBI Taxonomy" id="151549"/>
    <lineage>
        <taxon>Eukaryota</taxon>
        <taxon>Metazoa</taxon>
        <taxon>Ecdysozoa</taxon>
        <taxon>Arthropoda</taxon>
        <taxon>Hexapoda</taxon>
        <taxon>Insecta</taxon>
        <taxon>Pterygota</taxon>
        <taxon>Neoptera</taxon>
        <taxon>Endopterygota</taxon>
        <taxon>Lepidoptera</taxon>
        <taxon>Glossata</taxon>
        <taxon>Ditrysia</taxon>
        <taxon>Tineoidea</taxon>
        <taxon>Psychidae</taxon>
        <taxon>Oiketicinae</taxon>
        <taxon>Eumeta</taxon>
    </lineage>
</organism>
<accession>A0A4C1VDZ4</accession>
<dbReference type="EMBL" id="BGZK01000328">
    <property type="protein sequence ID" value="GBP37081.1"/>
    <property type="molecule type" value="Genomic_DNA"/>
</dbReference>
<dbReference type="AlphaFoldDB" id="A0A4C1VDZ4"/>
<protein>
    <submittedName>
        <fullName evidence="1">Retrovirus-related Pol polyprotein from transposon 297</fullName>
    </submittedName>
</protein>
<dbReference type="GO" id="GO:0071897">
    <property type="term" value="P:DNA biosynthetic process"/>
    <property type="evidence" value="ECO:0007669"/>
    <property type="project" value="UniProtKB-ARBA"/>
</dbReference>
<gene>
    <name evidence="1" type="primary">pol</name>
    <name evidence="1" type="ORF">EVAR_19210_1</name>
</gene>
<dbReference type="InterPro" id="IPR053134">
    <property type="entry name" value="RNA-dir_DNA_polymerase"/>
</dbReference>
<sequence length="140" mass="16465">MQLSHLNDQQQCEINNLIDKYKSSFAKNKYDIGTVREYEARIDLMINKYCSKRSYKCSIEDKKEIEEQVGELIENKLIEESYSPFAAPVTLAFKKEDNKKTRLCIDFRDLNKIVVPQAQLFPLIDDLVVKTRNCISQHWI</sequence>
<dbReference type="PANTHER" id="PTHR24559">
    <property type="entry name" value="TRANSPOSON TY3-I GAG-POL POLYPROTEIN"/>
    <property type="match status" value="1"/>
</dbReference>
<dbReference type="SUPFAM" id="SSF56672">
    <property type="entry name" value="DNA/RNA polymerases"/>
    <property type="match status" value="1"/>
</dbReference>
<reference evidence="1 2" key="1">
    <citation type="journal article" date="2019" name="Commun. Biol.">
        <title>The bagworm genome reveals a unique fibroin gene that provides high tensile strength.</title>
        <authorList>
            <person name="Kono N."/>
            <person name="Nakamura H."/>
            <person name="Ohtoshi R."/>
            <person name="Tomita M."/>
            <person name="Numata K."/>
            <person name="Arakawa K."/>
        </authorList>
    </citation>
    <scope>NUCLEOTIDE SEQUENCE [LARGE SCALE GENOMIC DNA]</scope>
</reference>